<dbReference type="EMBL" id="JBHTJF010000003">
    <property type="protein sequence ID" value="MFD0942414.1"/>
    <property type="molecule type" value="Genomic_DNA"/>
</dbReference>
<evidence type="ECO:0000313" key="4">
    <source>
        <dbReference type="Proteomes" id="UP001596976"/>
    </source>
</evidence>
<reference evidence="4" key="1">
    <citation type="journal article" date="2019" name="Int. J. Syst. Evol. Microbiol.">
        <title>The Global Catalogue of Microorganisms (GCM) 10K type strain sequencing project: providing services to taxonomists for standard genome sequencing and annotation.</title>
        <authorList>
            <consortium name="The Broad Institute Genomics Platform"/>
            <consortium name="The Broad Institute Genome Sequencing Center for Infectious Disease"/>
            <person name="Wu L."/>
            <person name="Ma J."/>
        </authorList>
    </citation>
    <scope>NUCLEOTIDE SEQUENCE [LARGE SCALE GENOMIC DNA]</scope>
    <source>
        <strain evidence="4">CCUG 63563</strain>
    </source>
</reference>
<sequence length="161" mass="18366">MNYLKIGLLALLLSISGCQSSAPTEFEQLKPYYASYVGDNSAMGAIVHLTPGSDYFKQMALTETSITLSYEAPPITSKEQQEAYNRWKPERAFAYNAAVFFLLVQNLETITFEWTNDLGMKDTYVESKEAFFEAYPELHKLASERLMEQYLEKAHALFRTS</sequence>
<feature type="chain" id="PRO_5046125677" evidence="1">
    <location>
        <begin position="22"/>
        <end position="161"/>
    </location>
</feature>
<keyword evidence="4" id="KW-1185">Reference proteome</keyword>
<dbReference type="PROSITE" id="PS51257">
    <property type="entry name" value="PROKAR_LIPOPROTEIN"/>
    <property type="match status" value="1"/>
</dbReference>
<accession>A0ABW3GZR0</accession>
<protein>
    <submittedName>
        <fullName evidence="3">DUF4825 domain-containing protein</fullName>
    </submittedName>
</protein>
<dbReference type="Pfam" id="PF16107">
    <property type="entry name" value="DUF4825"/>
    <property type="match status" value="1"/>
</dbReference>
<evidence type="ECO:0000259" key="2">
    <source>
        <dbReference type="Pfam" id="PF16107"/>
    </source>
</evidence>
<dbReference type="Proteomes" id="UP001596976">
    <property type="component" value="Unassembled WGS sequence"/>
</dbReference>
<feature type="domain" description="DUF4825" evidence="2">
    <location>
        <begin position="30"/>
        <end position="117"/>
    </location>
</feature>
<proteinExistence type="predicted"/>
<name>A0ABW3GZR0_9BACL</name>
<evidence type="ECO:0000256" key="1">
    <source>
        <dbReference type="SAM" id="SignalP"/>
    </source>
</evidence>
<keyword evidence="1" id="KW-0732">Signal</keyword>
<organism evidence="3 4">
    <name type="scientific">Savagea faecisuis</name>
    <dbReference type="NCBI Taxonomy" id="1274803"/>
    <lineage>
        <taxon>Bacteria</taxon>
        <taxon>Bacillati</taxon>
        <taxon>Bacillota</taxon>
        <taxon>Bacilli</taxon>
        <taxon>Bacillales</taxon>
        <taxon>Caryophanaceae</taxon>
        <taxon>Savagea</taxon>
    </lineage>
</organism>
<dbReference type="InterPro" id="IPR032250">
    <property type="entry name" value="DUF4825"/>
</dbReference>
<comment type="caution">
    <text evidence="3">The sequence shown here is derived from an EMBL/GenBank/DDBJ whole genome shotgun (WGS) entry which is preliminary data.</text>
</comment>
<gene>
    <name evidence="3" type="ORF">ACFQ0V_01245</name>
</gene>
<feature type="signal peptide" evidence="1">
    <location>
        <begin position="1"/>
        <end position="21"/>
    </location>
</feature>
<dbReference type="RefSeq" id="WP_381008900.1">
    <property type="nucleotide sequence ID" value="NZ_JBHTJF010000003.1"/>
</dbReference>
<evidence type="ECO:0000313" key="3">
    <source>
        <dbReference type="EMBL" id="MFD0942414.1"/>
    </source>
</evidence>